<dbReference type="RefSeq" id="WP_406791971.1">
    <property type="nucleotide sequence ID" value="NZ_JBJHZX010000012.1"/>
</dbReference>
<organism evidence="2 3">
    <name type="scientific">Candidatus Clostridium eludens</name>
    <dbReference type="NCBI Taxonomy" id="3381663"/>
    <lineage>
        <taxon>Bacteria</taxon>
        <taxon>Bacillati</taxon>
        <taxon>Bacillota</taxon>
        <taxon>Clostridia</taxon>
        <taxon>Eubacteriales</taxon>
        <taxon>Clostridiaceae</taxon>
        <taxon>Clostridium</taxon>
    </lineage>
</organism>
<protein>
    <submittedName>
        <fullName evidence="2">MBL fold metallo-hydrolase</fullName>
    </submittedName>
</protein>
<dbReference type="InterPro" id="IPR036866">
    <property type="entry name" value="RibonucZ/Hydroxyglut_hydro"/>
</dbReference>
<proteinExistence type="predicted"/>
<dbReference type="PANTHER" id="PTHR43717:SF1">
    <property type="entry name" value="ANAEROBIC NITRIC OXIDE REDUCTASE FLAVORUBREDOXIN"/>
    <property type="match status" value="1"/>
</dbReference>
<dbReference type="Proteomes" id="UP001623660">
    <property type="component" value="Unassembled WGS sequence"/>
</dbReference>
<gene>
    <name evidence="2" type="ORF">ACJDU8_09805</name>
</gene>
<feature type="domain" description="Metallo-beta-lactamase" evidence="1">
    <location>
        <begin position="21"/>
        <end position="205"/>
    </location>
</feature>
<dbReference type="SMART" id="SM00849">
    <property type="entry name" value="Lactamase_B"/>
    <property type="match status" value="1"/>
</dbReference>
<dbReference type="Gene3D" id="3.60.15.10">
    <property type="entry name" value="Ribonuclease Z/Hydroxyacylglutathione hydrolase-like"/>
    <property type="match status" value="1"/>
</dbReference>
<reference evidence="2 3" key="1">
    <citation type="submission" date="2024-11" db="EMBL/GenBank/DDBJ databases">
        <authorList>
            <person name="Heng Y.C."/>
            <person name="Lim A.C.H."/>
            <person name="Lee J.K.Y."/>
            <person name="Kittelmann S."/>
        </authorList>
    </citation>
    <scope>NUCLEOTIDE SEQUENCE [LARGE SCALE GENOMIC DNA]</scope>
    <source>
        <strain evidence="2 3">WILCCON 0269</strain>
    </source>
</reference>
<dbReference type="Pfam" id="PF19583">
    <property type="entry name" value="ODP"/>
    <property type="match status" value="1"/>
</dbReference>
<name>A0ABW8SJ11_9CLOT</name>
<evidence type="ECO:0000313" key="3">
    <source>
        <dbReference type="Proteomes" id="UP001623660"/>
    </source>
</evidence>
<evidence type="ECO:0000259" key="1">
    <source>
        <dbReference type="SMART" id="SM00849"/>
    </source>
</evidence>
<evidence type="ECO:0000313" key="2">
    <source>
        <dbReference type="EMBL" id="MFL0195854.1"/>
    </source>
</evidence>
<dbReference type="SUPFAM" id="SSF56281">
    <property type="entry name" value="Metallo-hydrolase/oxidoreductase"/>
    <property type="match status" value="1"/>
</dbReference>
<dbReference type="EMBL" id="JBJHZX010000012">
    <property type="protein sequence ID" value="MFL0195854.1"/>
    <property type="molecule type" value="Genomic_DNA"/>
</dbReference>
<dbReference type="PANTHER" id="PTHR43717">
    <property type="entry name" value="ANAEROBIC NITRIC OXIDE REDUCTASE FLAVORUBREDOXIN"/>
    <property type="match status" value="1"/>
</dbReference>
<dbReference type="InterPro" id="IPR001279">
    <property type="entry name" value="Metallo-B-lactamas"/>
</dbReference>
<dbReference type="InterPro" id="IPR045761">
    <property type="entry name" value="ODP_dom"/>
</dbReference>
<keyword evidence="3" id="KW-1185">Reference proteome</keyword>
<accession>A0ABW8SJ11</accession>
<sequence length="215" mass="24222">MIEISKDLYQFSMHIPPMHFTLHQYLLLSEEPVLVSTGTVQQAKQILPQIKKLLNGKEIKYILFSHIESDECGGLPVFLKEYPNVITVCSELSARELAGFSYTGTVQAKKQGESLIGNGFSFRFIDYPSEVHLQNGLVFYEETRKIFLSSDLMLRFGDAVGQTIDSGWKEEVGAINIERIPNENQLAALKNSLLEIEPNFIAVGHGFCVNCNKEF</sequence>
<comment type="caution">
    <text evidence="2">The sequence shown here is derived from an EMBL/GenBank/DDBJ whole genome shotgun (WGS) entry which is preliminary data.</text>
</comment>